<keyword evidence="1" id="KW-0812">Transmembrane</keyword>
<evidence type="ECO:0000313" key="2">
    <source>
        <dbReference type="EMBL" id="GBF08333.1"/>
    </source>
</evidence>
<evidence type="ECO:0000256" key="1">
    <source>
        <dbReference type="SAM" id="Phobius"/>
    </source>
</evidence>
<comment type="caution">
    <text evidence="2">The sequence shown here is derived from an EMBL/GenBank/DDBJ whole genome shotgun (WGS) entry which is preliminary data.</text>
</comment>
<name>A0A401H7F4_AERPX</name>
<evidence type="ECO:0000313" key="3">
    <source>
        <dbReference type="Proteomes" id="UP000291213"/>
    </source>
</evidence>
<keyword evidence="1" id="KW-1133">Transmembrane helix</keyword>
<feature type="transmembrane region" description="Helical" evidence="1">
    <location>
        <begin position="12"/>
        <end position="37"/>
    </location>
</feature>
<accession>A0A401H7F4</accession>
<protein>
    <submittedName>
        <fullName evidence="2">Uncharacterized protein</fullName>
    </submittedName>
</protein>
<feature type="transmembrane region" description="Helical" evidence="1">
    <location>
        <begin position="43"/>
        <end position="68"/>
    </location>
</feature>
<proteinExistence type="predicted"/>
<dbReference type="EMBL" id="BDMD01000001">
    <property type="protein sequence ID" value="GBF08333.1"/>
    <property type="molecule type" value="Genomic_DNA"/>
</dbReference>
<dbReference type="RefSeq" id="WP_131159418.1">
    <property type="nucleotide sequence ID" value="NZ_BDMD01000001.1"/>
</dbReference>
<gene>
    <name evidence="2" type="ORF">apy_00580</name>
</gene>
<keyword evidence="1" id="KW-0472">Membrane</keyword>
<dbReference type="Proteomes" id="UP000291213">
    <property type="component" value="Unassembled WGS sequence"/>
</dbReference>
<sequence>MSRRLGGRLPEIVAVGLAMLFAALSLYFFGNALSLITLEEPRVAASLLAALIGLALLSASVSLARSLVLSRALEREEKPS</sequence>
<organism evidence="2 3">
    <name type="scientific">Aeropyrum pernix</name>
    <dbReference type="NCBI Taxonomy" id="56636"/>
    <lineage>
        <taxon>Archaea</taxon>
        <taxon>Thermoproteota</taxon>
        <taxon>Thermoprotei</taxon>
        <taxon>Desulfurococcales</taxon>
        <taxon>Desulfurococcaceae</taxon>
        <taxon>Aeropyrum</taxon>
    </lineage>
</organism>
<dbReference type="AlphaFoldDB" id="A0A401H7F4"/>
<reference evidence="2 3" key="1">
    <citation type="submission" date="2017-02" db="EMBL/GenBank/DDBJ databases">
        <title>isolation and characterization of a novel temperate virus Aeropyrum globular virus 1 infecting hyperthermophilic archaeon Aeropyrum.</title>
        <authorList>
            <person name="Yumiya M."/>
            <person name="Yoshida T."/>
            <person name="Sako Y."/>
        </authorList>
    </citation>
    <scope>NUCLEOTIDE SEQUENCE [LARGE SCALE GENOMIC DNA]</scope>
    <source>
        <strain evidence="2 3">YK1-12-2013</strain>
    </source>
</reference>